<protein>
    <submittedName>
        <fullName evidence="3">Luciferase family oxidoreductase group 1</fullName>
    </submittedName>
</protein>
<dbReference type="GO" id="GO:0016705">
    <property type="term" value="F:oxidoreductase activity, acting on paired donors, with incorporation or reduction of molecular oxygen"/>
    <property type="evidence" value="ECO:0007669"/>
    <property type="project" value="InterPro"/>
</dbReference>
<dbReference type="Pfam" id="PF00296">
    <property type="entry name" value="Bac_luciferase"/>
    <property type="match status" value="1"/>
</dbReference>
<dbReference type="InterPro" id="IPR050766">
    <property type="entry name" value="Bact_Lucif_Oxidored"/>
</dbReference>
<reference evidence="4" key="1">
    <citation type="submission" date="2020-07" db="EMBL/GenBank/DDBJ databases">
        <authorList>
            <person name="Partida-Martinez L."/>
            <person name="Huntemann M."/>
            <person name="Clum A."/>
            <person name="Wang J."/>
            <person name="Palaniappan K."/>
            <person name="Ritter S."/>
            <person name="Chen I.-M."/>
            <person name="Stamatis D."/>
            <person name="Reddy T."/>
            <person name="O'Malley R."/>
            <person name="Daum C."/>
            <person name="Shapiro N."/>
            <person name="Ivanova N."/>
            <person name="Kyrpides N."/>
            <person name="Woyke T."/>
        </authorList>
    </citation>
    <scope>NUCLEOTIDE SEQUENCE [LARGE SCALE GENOMIC DNA]</scope>
    <source>
        <strain evidence="4">AT2.8</strain>
    </source>
</reference>
<name>A0A852T5R8_9BACI</name>
<proteinExistence type="predicted"/>
<dbReference type="AlphaFoldDB" id="A0A852T5R8"/>
<dbReference type="GO" id="GO:0005829">
    <property type="term" value="C:cytosol"/>
    <property type="evidence" value="ECO:0007669"/>
    <property type="project" value="TreeGrafter"/>
</dbReference>
<dbReference type="Proteomes" id="UP000548423">
    <property type="component" value="Unassembled WGS sequence"/>
</dbReference>
<evidence type="ECO:0000313" key="4">
    <source>
        <dbReference type="Proteomes" id="UP000548423"/>
    </source>
</evidence>
<gene>
    <name evidence="3" type="ORF">F4694_000796</name>
</gene>
<dbReference type="InterPro" id="IPR036661">
    <property type="entry name" value="Luciferase-like_sf"/>
</dbReference>
<dbReference type="InterPro" id="IPR019949">
    <property type="entry name" value="CmoO-like"/>
</dbReference>
<evidence type="ECO:0000313" key="3">
    <source>
        <dbReference type="EMBL" id="NYE04052.1"/>
    </source>
</evidence>
<dbReference type="InterPro" id="IPR011251">
    <property type="entry name" value="Luciferase-like_dom"/>
</dbReference>
<evidence type="ECO:0000256" key="1">
    <source>
        <dbReference type="ARBA" id="ARBA00007789"/>
    </source>
</evidence>
<dbReference type="Gene3D" id="3.20.20.30">
    <property type="entry name" value="Luciferase-like domain"/>
    <property type="match status" value="1"/>
</dbReference>
<comment type="similarity">
    <text evidence="1">To bacterial alkanal monooxygenase alpha and beta chains.</text>
</comment>
<organism evidence="3 4">
    <name type="scientific">Neobacillus niacini</name>
    <dbReference type="NCBI Taxonomy" id="86668"/>
    <lineage>
        <taxon>Bacteria</taxon>
        <taxon>Bacillati</taxon>
        <taxon>Bacillota</taxon>
        <taxon>Bacilli</taxon>
        <taxon>Bacillales</taxon>
        <taxon>Bacillaceae</taxon>
        <taxon>Neobacillus</taxon>
    </lineage>
</organism>
<comment type="caution">
    <text evidence="3">The sequence shown here is derived from an EMBL/GenBank/DDBJ whole genome shotgun (WGS) entry which is preliminary data.</text>
</comment>
<dbReference type="FunFam" id="3.20.20.30:FF:000002">
    <property type="entry name" value="LLM class flavin-dependent oxidoreductase"/>
    <property type="match status" value="1"/>
</dbReference>
<feature type="domain" description="Luciferase-like" evidence="2">
    <location>
        <begin position="11"/>
        <end position="308"/>
    </location>
</feature>
<dbReference type="NCBIfam" id="TIGR03558">
    <property type="entry name" value="oxido_grp_1"/>
    <property type="match status" value="1"/>
</dbReference>
<dbReference type="PANTHER" id="PTHR30137:SF19">
    <property type="entry name" value="LUCIFERASE-LIKE MONOOXYGENASE"/>
    <property type="match status" value="1"/>
</dbReference>
<dbReference type="PANTHER" id="PTHR30137">
    <property type="entry name" value="LUCIFERASE-LIKE MONOOXYGENASE"/>
    <property type="match status" value="1"/>
</dbReference>
<dbReference type="EMBL" id="JACCBX010000002">
    <property type="protein sequence ID" value="NYE04052.1"/>
    <property type="molecule type" value="Genomic_DNA"/>
</dbReference>
<evidence type="ECO:0000259" key="2">
    <source>
        <dbReference type="Pfam" id="PF00296"/>
    </source>
</evidence>
<sequence length="342" mass="37628">MNRREEDGISMRLSILDQAPISSNQSAADALKASMELAQAGENLGYTRFWIAEHHDLPGLACSAPEVMLGYIGAHTTKIRIGSGAVLLPHYKPYKIAEVYNMLATLFPDRIDVGIGRAPGGSAEATNALSDNFLQQVWNMPNSVKDLLHFIDNTVPPEHPHAKVTASPIPTVPPIPWLLGTSKKSAILAAENGLAYVFGQFMSDQDGAAIIEQYRNTFKPRKQNEEPRVIVTVSAICAETIDKAEDVALSSLVWGLQRKRGEGQQGVPSIQEAKDYLQNEDKTLLEEMKNSMIIGDPQQVKDRIDELQVQYNADEIMIVTITHSPADKIQSYKLIAEGILNQ</sequence>
<dbReference type="SUPFAM" id="SSF51679">
    <property type="entry name" value="Bacterial luciferase-like"/>
    <property type="match status" value="1"/>
</dbReference>
<reference evidence="4" key="2">
    <citation type="submission" date="2020-08" db="EMBL/GenBank/DDBJ databases">
        <title>The Agave Microbiome: Exploring the role of microbial communities in plant adaptations to desert environments.</title>
        <authorList>
            <person name="Partida-Martinez L.P."/>
        </authorList>
    </citation>
    <scope>NUCLEOTIDE SEQUENCE [LARGE SCALE GENOMIC DNA]</scope>
    <source>
        <strain evidence="4">AT2.8</strain>
    </source>
</reference>
<accession>A0A852T5R8</accession>
<dbReference type="CDD" id="cd00347">
    <property type="entry name" value="Flavin_utilizing_monoxygenases"/>
    <property type="match status" value="2"/>
</dbReference>